<keyword evidence="3" id="KW-0433">Leucine-rich repeat</keyword>
<dbReference type="Pfam" id="PF12799">
    <property type="entry name" value="LRR_4"/>
    <property type="match status" value="1"/>
</dbReference>
<dbReference type="OrthoDB" id="266138at2759"/>
<dbReference type="Proteomes" id="UP000444721">
    <property type="component" value="Unassembled WGS sequence"/>
</dbReference>
<keyword evidence="4" id="KW-0493">Microtubule</keyword>
<evidence type="ECO:0000313" key="13">
    <source>
        <dbReference type="Proteomes" id="UP000444721"/>
    </source>
</evidence>
<dbReference type="GO" id="GO:0030286">
    <property type="term" value="C:dynein complex"/>
    <property type="evidence" value="ECO:0007669"/>
    <property type="project" value="UniProtKB-KW"/>
</dbReference>
<evidence type="ECO:0000256" key="11">
    <source>
        <dbReference type="ARBA" id="ARBA00049760"/>
    </source>
</evidence>
<keyword evidence="6" id="KW-0243">Dynein</keyword>
<evidence type="ECO:0000256" key="6">
    <source>
        <dbReference type="ARBA" id="ARBA00023017"/>
    </source>
</evidence>
<dbReference type="Gene3D" id="3.80.10.10">
    <property type="entry name" value="Ribonuclease Inhibitor"/>
    <property type="match status" value="1"/>
</dbReference>
<protein>
    <recommendedName>
        <fullName evidence="11">Dynein axonemal light chain 1</fullName>
    </recommendedName>
</protein>
<dbReference type="EMBL" id="VFQX01000044">
    <property type="protein sequence ID" value="KAF0975534.1"/>
    <property type="molecule type" value="Genomic_DNA"/>
</dbReference>
<dbReference type="FunFam" id="3.80.10.10:FF:000049">
    <property type="entry name" value="Dynein light chain 1"/>
    <property type="match status" value="1"/>
</dbReference>
<sequence>MVFFLRDAVKAWEEKTGQKVGEAEQIMLYGWVPPIEKMDTTVAQMKNCKRLALSTNCIDRIGGLQGLVSLEILSLSRNQIKRLENLEAVAPTLEQLWLSYNNLTSLAGIEKLKKLKVLYCGNNKISSWSEVDRLKELPELEDLLLQGNPLEKNSKDNGENWRIEVLRRLPTLKKLDGRSFDLAEREQAEGARKDMGE</sequence>
<evidence type="ECO:0000256" key="1">
    <source>
        <dbReference type="ARBA" id="ARBA00004430"/>
    </source>
</evidence>
<evidence type="ECO:0000256" key="4">
    <source>
        <dbReference type="ARBA" id="ARBA00022701"/>
    </source>
</evidence>
<proteinExistence type="inferred from homology"/>
<comment type="caution">
    <text evidence="12">The sequence shown here is derived from an EMBL/GenBank/DDBJ whole genome shotgun (WGS) entry which is preliminary data.</text>
</comment>
<dbReference type="InterPro" id="IPR032675">
    <property type="entry name" value="LRR_dom_sf"/>
</dbReference>
<reference evidence="12 13" key="1">
    <citation type="journal article" date="2019" name="Sci. Rep.">
        <title>Nanopore sequencing improves the draft genome of the human pathogenic amoeba Naegleria fowleri.</title>
        <authorList>
            <person name="Liechti N."/>
            <person name="Schurch N."/>
            <person name="Bruggmann R."/>
            <person name="Wittwer M."/>
        </authorList>
    </citation>
    <scope>NUCLEOTIDE SEQUENCE [LARGE SCALE GENOMIC DNA]</scope>
    <source>
        <strain evidence="12 13">ATCC 30894</strain>
    </source>
</reference>
<comment type="subcellular location">
    <subcellularLocation>
        <location evidence="1">Cytoplasm</location>
        <location evidence="1">Cytoskeleton</location>
        <location evidence="1">Cilium axoneme</location>
    </subcellularLocation>
</comment>
<evidence type="ECO:0000256" key="3">
    <source>
        <dbReference type="ARBA" id="ARBA00022614"/>
    </source>
</evidence>
<keyword evidence="2" id="KW-0963">Cytoplasm</keyword>
<keyword evidence="8" id="KW-0206">Cytoskeleton</keyword>
<gene>
    <name evidence="12" type="ORF">FDP41_005528</name>
</gene>
<name>A0A6A5BN85_NAEFO</name>
<dbReference type="OMA" id="NCERISM"/>
<dbReference type="PANTHER" id="PTHR15454">
    <property type="entry name" value="NISCHARIN RELATED"/>
    <property type="match status" value="1"/>
</dbReference>
<evidence type="ECO:0000313" key="12">
    <source>
        <dbReference type="EMBL" id="KAF0975534.1"/>
    </source>
</evidence>
<dbReference type="PROSITE" id="PS51450">
    <property type="entry name" value="LRR"/>
    <property type="match status" value="3"/>
</dbReference>
<keyword evidence="5" id="KW-0677">Repeat</keyword>
<evidence type="ECO:0000256" key="10">
    <source>
        <dbReference type="ARBA" id="ARBA00049659"/>
    </source>
</evidence>
<evidence type="ECO:0000256" key="8">
    <source>
        <dbReference type="ARBA" id="ARBA00023212"/>
    </source>
</evidence>
<dbReference type="PANTHER" id="PTHR15454:SF73">
    <property type="entry name" value="DYNEIN AXONEMAL LIGHT CHAIN 1"/>
    <property type="match status" value="1"/>
</dbReference>
<dbReference type="RefSeq" id="XP_044560247.1">
    <property type="nucleotide sequence ID" value="XM_044709062.1"/>
</dbReference>
<evidence type="ECO:0000256" key="7">
    <source>
        <dbReference type="ARBA" id="ARBA00023175"/>
    </source>
</evidence>
<comment type="similarity">
    <text evidence="10">Belongs to the dynein light chain LC1-type family.</text>
</comment>
<dbReference type="InterPro" id="IPR001611">
    <property type="entry name" value="Leu-rich_rpt"/>
</dbReference>
<dbReference type="GO" id="GO:0005930">
    <property type="term" value="C:axoneme"/>
    <property type="evidence" value="ECO:0007669"/>
    <property type="project" value="UniProtKB-SubCell"/>
</dbReference>
<dbReference type="AlphaFoldDB" id="A0A6A5BN85"/>
<evidence type="ECO:0000256" key="9">
    <source>
        <dbReference type="ARBA" id="ARBA00023273"/>
    </source>
</evidence>
<organism evidence="12 13">
    <name type="scientific">Naegleria fowleri</name>
    <name type="common">Brain eating amoeba</name>
    <dbReference type="NCBI Taxonomy" id="5763"/>
    <lineage>
        <taxon>Eukaryota</taxon>
        <taxon>Discoba</taxon>
        <taxon>Heterolobosea</taxon>
        <taxon>Tetramitia</taxon>
        <taxon>Eutetramitia</taxon>
        <taxon>Vahlkampfiidae</taxon>
        <taxon>Naegleria</taxon>
    </lineage>
</organism>
<dbReference type="SUPFAM" id="SSF52058">
    <property type="entry name" value="L domain-like"/>
    <property type="match status" value="1"/>
</dbReference>
<dbReference type="GO" id="GO:0005874">
    <property type="term" value="C:microtubule"/>
    <property type="evidence" value="ECO:0007669"/>
    <property type="project" value="UniProtKB-KW"/>
</dbReference>
<dbReference type="VEuPathDB" id="AmoebaDB:FDP41_005528"/>
<keyword evidence="9" id="KW-0966">Cell projection</keyword>
<accession>A0A6A5BN85</accession>
<dbReference type="GeneID" id="68112746"/>
<keyword evidence="13" id="KW-1185">Reference proteome</keyword>
<dbReference type="VEuPathDB" id="AmoebaDB:NfTy_066950"/>
<evidence type="ECO:0000256" key="5">
    <source>
        <dbReference type="ARBA" id="ARBA00022737"/>
    </source>
</evidence>
<dbReference type="VEuPathDB" id="AmoebaDB:NF0122140"/>
<evidence type="ECO:0000256" key="2">
    <source>
        <dbReference type="ARBA" id="ARBA00022490"/>
    </source>
</evidence>
<dbReference type="SMART" id="SM00365">
    <property type="entry name" value="LRR_SD22"/>
    <property type="match status" value="3"/>
</dbReference>
<dbReference type="InterPro" id="IPR025875">
    <property type="entry name" value="Leu-rich_rpt_4"/>
</dbReference>
<keyword evidence="7" id="KW-0505">Motor protein</keyword>